<protein>
    <submittedName>
        <fullName evidence="2">Uncharacterized protein</fullName>
    </submittedName>
</protein>
<dbReference type="EnsemblPlants" id="OBART01G13780.1">
    <property type="protein sequence ID" value="OBART01G13780.1"/>
    <property type="gene ID" value="OBART01G13780"/>
</dbReference>
<dbReference type="Proteomes" id="UP000026960">
    <property type="component" value="Chromosome 1"/>
</dbReference>
<evidence type="ECO:0000256" key="1">
    <source>
        <dbReference type="SAM" id="MobiDB-lite"/>
    </source>
</evidence>
<name>A0A0D3EN90_9ORYZ</name>
<proteinExistence type="predicted"/>
<reference evidence="2" key="2">
    <citation type="submission" date="2015-03" db="UniProtKB">
        <authorList>
            <consortium name="EnsemblPlants"/>
        </authorList>
    </citation>
    <scope>IDENTIFICATION</scope>
</reference>
<feature type="compositionally biased region" description="Basic residues" evidence="1">
    <location>
        <begin position="68"/>
        <end position="83"/>
    </location>
</feature>
<accession>A0A0D3EN90</accession>
<dbReference type="PaxDb" id="65489-OBART01G13780.1"/>
<dbReference type="HOGENOM" id="CLU_2350056_0_0_1"/>
<keyword evidence="3" id="KW-1185">Reference proteome</keyword>
<dbReference type="Gramene" id="OBART01G13780.1">
    <property type="protein sequence ID" value="OBART01G13780.1"/>
    <property type="gene ID" value="OBART01G13780"/>
</dbReference>
<evidence type="ECO:0000313" key="2">
    <source>
        <dbReference type="EnsemblPlants" id="OBART01G13780.1"/>
    </source>
</evidence>
<feature type="region of interest" description="Disordered" evidence="1">
    <location>
        <begin position="42"/>
        <end position="97"/>
    </location>
</feature>
<organism evidence="2">
    <name type="scientific">Oryza barthii</name>
    <dbReference type="NCBI Taxonomy" id="65489"/>
    <lineage>
        <taxon>Eukaryota</taxon>
        <taxon>Viridiplantae</taxon>
        <taxon>Streptophyta</taxon>
        <taxon>Embryophyta</taxon>
        <taxon>Tracheophyta</taxon>
        <taxon>Spermatophyta</taxon>
        <taxon>Magnoliopsida</taxon>
        <taxon>Liliopsida</taxon>
        <taxon>Poales</taxon>
        <taxon>Poaceae</taxon>
        <taxon>BOP clade</taxon>
        <taxon>Oryzoideae</taxon>
        <taxon>Oryzeae</taxon>
        <taxon>Oryzinae</taxon>
        <taxon>Oryza</taxon>
    </lineage>
</organism>
<sequence>MNRWMRRSQDEAQPITAHVPSLQGFFTLHHITTSAATTSTLFSSPIPARQPPCLADADERGDNGSGRGRGRGRRQWSRARWTRTRSAAVTDEGGGSG</sequence>
<reference evidence="2" key="1">
    <citation type="journal article" date="2009" name="Rice">
        <title>De Novo Next Generation Sequencing of Plant Genomes.</title>
        <authorList>
            <person name="Rounsley S."/>
            <person name="Marri P.R."/>
            <person name="Yu Y."/>
            <person name="He R."/>
            <person name="Sisneros N."/>
            <person name="Goicoechea J.L."/>
            <person name="Lee S.J."/>
            <person name="Angelova A."/>
            <person name="Kudrna D."/>
            <person name="Luo M."/>
            <person name="Affourtit J."/>
            <person name="Desany B."/>
            <person name="Knight J."/>
            <person name="Niazi F."/>
            <person name="Egholm M."/>
            <person name="Wing R.A."/>
        </authorList>
    </citation>
    <scope>NUCLEOTIDE SEQUENCE [LARGE SCALE GENOMIC DNA]</scope>
    <source>
        <strain evidence="2">cv. IRGC 105608</strain>
    </source>
</reference>
<dbReference type="AlphaFoldDB" id="A0A0D3EN90"/>
<evidence type="ECO:0000313" key="3">
    <source>
        <dbReference type="Proteomes" id="UP000026960"/>
    </source>
</evidence>